<evidence type="ECO:0000313" key="3">
    <source>
        <dbReference type="Proteomes" id="UP000017981"/>
    </source>
</evidence>
<reference evidence="2 3" key="2">
    <citation type="submission" date="2013-09" db="EMBL/GenBank/DDBJ databases">
        <title>Whole genome comparison of six Crocosphaera watsonii strains with differing phenotypes.</title>
        <authorList>
            <person name="Bench S.R."/>
            <person name="Heller P."/>
            <person name="Frank I."/>
            <person name="Arciniega M."/>
            <person name="Shilova I.N."/>
            <person name="Zehr J.P."/>
        </authorList>
    </citation>
    <scope>NUCLEOTIDE SEQUENCE [LARGE SCALE GENOMIC DNA]</scope>
    <source>
        <strain evidence="2 3">WH 0005</strain>
    </source>
</reference>
<accession>T2IYA2</accession>
<evidence type="ECO:0000313" key="2">
    <source>
        <dbReference type="EMBL" id="CCQ57988.1"/>
    </source>
</evidence>
<comment type="caution">
    <text evidence="2">The sequence shown here is derived from an EMBL/GenBank/DDBJ whole genome shotgun (WGS) entry which is preliminary data.</text>
</comment>
<gene>
    <name evidence="2" type="ORF">CWATWH0005_5595</name>
</gene>
<dbReference type="InterPro" id="IPR011050">
    <property type="entry name" value="Pectin_lyase_fold/virulence"/>
</dbReference>
<dbReference type="Gene3D" id="2.160.20.10">
    <property type="entry name" value="Single-stranded right-handed beta-helix, Pectin lyase-like"/>
    <property type="match status" value="2"/>
</dbReference>
<dbReference type="InterPro" id="IPR008638">
    <property type="entry name" value="FhaB/CdiA-like_TPS"/>
</dbReference>
<organism evidence="2 3">
    <name type="scientific">Crocosphaera watsonii WH 0005</name>
    <dbReference type="NCBI Taxonomy" id="423472"/>
    <lineage>
        <taxon>Bacteria</taxon>
        <taxon>Bacillati</taxon>
        <taxon>Cyanobacteriota</taxon>
        <taxon>Cyanophyceae</taxon>
        <taxon>Oscillatoriophycideae</taxon>
        <taxon>Chroococcales</taxon>
        <taxon>Aphanothecaceae</taxon>
        <taxon>Crocosphaera</taxon>
    </lineage>
</organism>
<name>T2IYA2_CROWT</name>
<feature type="domain" description="Filamentous haemagglutinin FhaB/tRNA nuclease CdiA-like TPS" evidence="1">
    <location>
        <begin position="30"/>
        <end position="142"/>
    </location>
</feature>
<sequence length="836" mass="86968">MKINSRIFTTVLFSTIVFISQERSFAQVIPDQTLPKDSVIIEQGNVILIEGGTTTGGNLFHSFKNFSVPTGSLAIFRNGVAVDNIISRITGNNPSFIDGILSTQGSANLFFLNPNGIIFGPNAILDIGGSFVGTTAHSILFSDGTEFSAQNPSPTLTLSVPIGLGFNKTPKTIKVLGNGSNLILGSNQQTGGLGSPVLGTGASPTGLRTRPQKSIALVGGDIDLVGGIITAFSGNIQIGSVAEGQVFLKNLSSNLTLDYGEIKHFKNIKLDEGALLDASGLIGGNISLTGKNIFLERGVVAISNFGDSSSGKIEINAQDSVLIGPPNPAFSPDASAGVLSQNFFNGQGATIEINAPRISVRNLGNINTLNFGQGQGGNVNIKADKNLEIIGQPGSVISSFILNQNVGDGTGGNIDIHSADITIKNQGVVTIFNLGKGLSGDLTLTGEEVKIIGGGRENVSGDFIPSSLGTITLGQGAGGNIVLKTKKVFLQDGGLINATTVGEGNAGNINLVAEELIEISNPSISNDFNEDNISRIVTSADIPTGALRDQLSLNVPLGNSGDIVLKTRDFRIINQGQVTVRNEGLGQAGNLTITANTIDLNNLSQITATTASGEGGNITISSHDMRLKNTSEISATAGGTGNGGNISIDTDFLILFDDSSITANAFAGRGGNIDIQALGLFVSPNAKITASSELGVDGTVTLETIETLDKLAIRTIDRMKPIDENMAKSCLTDSGTSRGTFTYTGASGLPLKPTSGVDNSPTIIKIPQPPENFTPFVPKDLSEPSHSEWKYGDPIVEATARIKTADGRILLVSSPPEEPYEVLEVLCNFKTDSTAS</sequence>
<dbReference type="NCBIfam" id="TIGR01901">
    <property type="entry name" value="adhes_NPXG"/>
    <property type="match status" value="1"/>
</dbReference>
<dbReference type="AlphaFoldDB" id="T2IYA2"/>
<dbReference type="Pfam" id="PF05860">
    <property type="entry name" value="TPS"/>
    <property type="match status" value="1"/>
</dbReference>
<dbReference type="EMBL" id="CAQL01000937">
    <property type="protein sequence ID" value="CCQ57988.1"/>
    <property type="molecule type" value="Genomic_DNA"/>
</dbReference>
<proteinExistence type="predicted"/>
<dbReference type="SUPFAM" id="SSF51126">
    <property type="entry name" value="Pectin lyase-like"/>
    <property type="match status" value="2"/>
</dbReference>
<reference evidence="2 3" key="1">
    <citation type="submission" date="2013-01" db="EMBL/GenBank/DDBJ databases">
        <authorList>
            <person name="Bench S."/>
        </authorList>
    </citation>
    <scope>NUCLEOTIDE SEQUENCE [LARGE SCALE GENOMIC DNA]</scope>
    <source>
        <strain evidence="2 3">WH 0005</strain>
    </source>
</reference>
<dbReference type="SMART" id="SM00912">
    <property type="entry name" value="Haemagg_act"/>
    <property type="match status" value="1"/>
</dbReference>
<protein>
    <submittedName>
        <fullName evidence="2">Putative hemagglutinin-related protein</fullName>
    </submittedName>
</protein>
<dbReference type="RefSeq" id="WP_021833719.1">
    <property type="nucleotide sequence ID" value="NZ_CAQL01000937.1"/>
</dbReference>
<dbReference type="Proteomes" id="UP000017981">
    <property type="component" value="Unassembled WGS sequence"/>
</dbReference>
<evidence type="ECO:0000259" key="1">
    <source>
        <dbReference type="SMART" id="SM00912"/>
    </source>
</evidence>
<dbReference type="InterPro" id="IPR012334">
    <property type="entry name" value="Pectin_lyas_fold"/>
</dbReference>